<dbReference type="AlphaFoldDB" id="A0A1Z2L4J2"/>
<dbReference type="SUPFAM" id="SSF46785">
    <property type="entry name" value="Winged helix' DNA-binding domain"/>
    <property type="match status" value="1"/>
</dbReference>
<dbReference type="InterPro" id="IPR036388">
    <property type="entry name" value="WH-like_DNA-bd_sf"/>
</dbReference>
<evidence type="ECO:0000313" key="1">
    <source>
        <dbReference type="EMBL" id="ARZ69207.1"/>
    </source>
</evidence>
<protein>
    <submittedName>
        <fullName evidence="1">Uncharacterized protein</fullName>
    </submittedName>
</protein>
<accession>A0A1Z2L4J2</accession>
<dbReference type="EMBL" id="CP021744">
    <property type="protein sequence ID" value="ARZ69207.1"/>
    <property type="molecule type" value="Genomic_DNA"/>
</dbReference>
<gene>
    <name evidence="1" type="ORF">SMD11_3575</name>
</gene>
<evidence type="ECO:0000313" key="2">
    <source>
        <dbReference type="Proteomes" id="UP000195755"/>
    </source>
</evidence>
<sequence length="168" mass="18620">MTTTHRELTDTAALATQPVGYWTWAADKAVIRHIQSAMARTDVTQPQWWTLNHVAGAEDGLTREEVGDRLRPFIELGRELTGHAVDHLLARGWLREGADGRLRLTEAGREAKSRTKDLVTRLRSEIHEGVTDEEYAATLTVLQRMIDNVGGVDGKGSRGGVPVKTTLR</sequence>
<proteinExistence type="predicted"/>
<dbReference type="InterPro" id="IPR036390">
    <property type="entry name" value="WH_DNA-bd_sf"/>
</dbReference>
<dbReference type="OrthoDB" id="4550567at2"/>
<dbReference type="Proteomes" id="UP000195755">
    <property type="component" value="Chromosome"/>
</dbReference>
<dbReference type="RefSeq" id="WP_087927368.1">
    <property type="nucleotide sequence ID" value="NZ_CP021744.1"/>
</dbReference>
<dbReference type="Gene3D" id="1.10.10.10">
    <property type="entry name" value="Winged helix-like DNA-binding domain superfamily/Winged helix DNA-binding domain"/>
    <property type="match status" value="1"/>
</dbReference>
<organism evidence="1 2">
    <name type="scientific">Streptomyces albireticuli</name>
    <dbReference type="NCBI Taxonomy" id="1940"/>
    <lineage>
        <taxon>Bacteria</taxon>
        <taxon>Bacillati</taxon>
        <taxon>Actinomycetota</taxon>
        <taxon>Actinomycetes</taxon>
        <taxon>Kitasatosporales</taxon>
        <taxon>Streptomycetaceae</taxon>
        <taxon>Streptomyces</taxon>
    </lineage>
</organism>
<name>A0A1Z2L4J2_9ACTN</name>
<dbReference type="KEGG" id="salj:SMD11_3575"/>
<reference evidence="1 2" key="1">
    <citation type="submission" date="2017-06" db="EMBL/GenBank/DDBJ databases">
        <title>Streptomyces albireticuli Genome sequencing and assembly.</title>
        <authorList>
            <person name="Wang Y."/>
            <person name="Du B."/>
            <person name="Ding Y."/>
            <person name="Liu H."/>
            <person name="Hou Q."/>
            <person name="Liu K."/>
            <person name="Yao L."/>
            <person name="Wang C."/>
        </authorList>
    </citation>
    <scope>NUCLEOTIDE SEQUENCE [LARGE SCALE GENOMIC DNA]</scope>
    <source>
        <strain evidence="1 2">MDJK11</strain>
    </source>
</reference>